<dbReference type="Gene3D" id="3.30.300.20">
    <property type="match status" value="1"/>
</dbReference>
<comment type="subcellular location">
    <subcellularLocation>
        <location evidence="1">Plastid</location>
        <location evidence="1">Chloroplast stroma</location>
        <location evidence="1">Chloroplast nucleoid</location>
    </subcellularLocation>
</comment>
<reference evidence="12" key="2">
    <citation type="submission" date="2015-06" db="UniProtKB">
        <authorList>
            <consortium name="EnsemblPlants"/>
        </authorList>
    </citation>
    <scope>IDENTIFICATION</scope>
    <source>
        <strain evidence="12">DM1-3 516 R44</strain>
    </source>
</reference>
<evidence type="ECO:0000256" key="7">
    <source>
        <dbReference type="PROSITE-ProRule" id="PRU00118"/>
    </source>
</evidence>
<comment type="function">
    <text evidence="6">Nuclear genome-encoded probable GTPase involved in ribosome biogenesis in chloroplasts. Plays a role in 16S rRNA maturation in plastids and may contribute to the assembly of the small (30S) ribosomal subunit.</text>
</comment>
<dbReference type="InterPro" id="IPR006073">
    <property type="entry name" value="GTP-bd"/>
</dbReference>
<feature type="region of interest" description="G4" evidence="8">
    <location>
        <begin position="186"/>
        <end position="189"/>
    </location>
</feature>
<organism evidence="12 13">
    <name type="scientific">Solanum tuberosum</name>
    <name type="common">Potato</name>
    <dbReference type="NCBI Taxonomy" id="4113"/>
    <lineage>
        <taxon>Eukaryota</taxon>
        <taxon>Viridiplantae</taxon>
        <taxon>Streptophyta</taxon>
        <taxon>Embryophyta</taxon>
        <taxon>Tracheophyta</taxon>
        <taxon>Spermatophyta</taxon>
        <taxon>Magnoliopsida</taxon>
        <taxon>eudicotyledons</taxon>
        <taxon>Gunneridae</taxon>
        <taxon>Pentapetalae</taxon>
        <taxon>asterids</taxon>
        <taxon>lamiids</taxon>
        <taxon>Solanales</taxon>
        <taxon>Solanaceae</taxon>
        <taxon>Solanoideae</taxon>
        <taxon>Solaneae</taxon>
        <taxon>Solanum</taxon>
    </lineage>
</organism>
<dbReference type="GO" id="GO:0043024">
    <property type="term" value="F:ribosomal small subunit binding"/>
    <property type="evidence" value="ECO:0000318"/>
    <property type="project" value="GO_Central"/>
</dbReference>
<dbReference type="SUPFAM" id="SSF52540">
    <property type="entry name" value="P-loop containing nucleoside triphosphate hydrolases"/>
    <property type="match status" value="1"/>
</dbReference>
<dbReference type="Proteomes" id="UP000011115">
    <property type="component" value="Unassembled WGS sequence"/>
</dbReference>
<evidence type="ECO:0000256" key="6">
    <source>
        <dbReference type="ARBA" id="ARBA00057494"/>
    </source>
</evidence>
<name>M1C3U7_SOLTU</name>
<evidence type="ECO:0000313" key="13">
    <source>
        <dbReference type="Proteomes" id="UP000011115"/>
    </source>
</evidence>
<dbReference type="SUPFAM" id="SSF54814">
    <property type="entry name" value="Prokaryotic type KH domain (KH-domain type II)"/>
    <property type="match status" value="1"/>
</dbReference>
<evidence type="ECO:0000256" key="4">
    <source>
        <dbReference type="ARBA" id="ARBA00022884"/>
    </source>
</evidence>
<evidence type="ECO:0000256" key="2">
    <source>
        <dbReference type="ARBA" id="ARBA00007921"/>
    </source>
</evidence>
<dbReference type="InterPro" id="IPR005225">
    <property type="entry name" value="Small_GTP-bd"/>
</dbReference>
<dbReference type="EnsemblPlants" id="PGSC0003DMT400059124">
    <property type="protein sequence ID" value="PGSC0003DMT400059124"/>
    <property type="gene ID" value="PGSC0003DMG400022967"/>
</dbReference>
<feature type="domain" description="KH type-2" evidence="10">
    <location>
        <begin position="267"/>
        <end position="344"/>
    </location>
</feature>
<dbReference type="InterPro" id="IPR005662">
    <property type="entry name" value="GTPase_Era-like"/>
</dbReference>
<feature type="domain" description="Era-type G" evidence="11">
    <location>
        <begin position="66"/>
        <end position="236"/>
    </location>
</feature>
<evidence type="ECO:0000256" key="1">
    <source>
        <dbReference type="ARBA" id="ARBA00004595"/>
    </source>
</evidence>
<dbReference type="InterPro" id="IPR015946">
    <property type="entry name" value="KH_dom-like_a/b"/>
</dbReference>
<dbReference type="GO" id="GO:0000028">
    <property type="term" value="P:ribosomal small subunit assembly"/>
    <property type="evidence" value="ECO:0000318"/>
    <property type="project" value="GO_Central"/>
</dbReference>
<dbReference type="Pfam" id="PF01926">
    <property type="entry name" value="MMR_HSR1"/>
    <property type="match status" value="1"/>
</dbReference>
<dbReference type="Gramene" id="PGSC0003DMT400059124">
    <property type="protein sequence ID" value="PGSC0003DMT400059124"/>
    <property type="gene ID" value="PGSC0003DMG400022967"/>
</dbReference>
<sequence length="365" mass="41725">MLLSLSMKPDRNMALLDDYEMEELDFVPENPNHRSESVCKCRICCCAWEAECWEKKKNWGRRGREREIYVAVLGKPNVGKSTLSNQMVGQKLSIVTDKPQTTRHRVLGICSGPDHQMILYDTPGVIEKKMHKLDTMMMKNVRSAAVNADCVLVVVDACKVPAKIDEVLEEGVGDLKYKVPTLLVLNKKDLIKPGEIAKRLEWYEKFTDVDEVIPVSAKYGHGVEDVKDWILSKLPLGPAYYPKDIASEHPERFFVAEIVREKIFLQYRNEVPYACQVNVVSYKTRPNAKDFIQVEVIVERNTQKIILIGKEGKALKLLATAARLDIEDFLQKKVFLEVEVKVKENWRQDEGLLKDYGYGGHIQAL</sequence>
<dbReference type="FunFam" id="3.30.300.20:FF:000003">
    <property type="entry name" value="GTPase Era"/>
    <property type="match status" value="1"/>
</dbReference>
<dbReference type="GO" id="GO:0005525">
    <property type="term" value="F:GTP binding"/>
    <property type="evidence" value="ECO:0007669"/>
    <property type="project" value="UniProtKB-UniRule"/>
</dbReference>
<comment type="similarity">
    <text evidence="2 8 9">Belongs to the TRAFAC class TrmE-Era-EngA-EngB-Septin-like GTPase superfamily. Era GTPase family.</text>
</comment>
<dbReference type="NCBIfam" id="TIGR00231">
    <property type="entry name" value="small_GTP"/>
    <property type="match status" value="1"/>
</dbReference>
<dbReference type="NCBIfam" id="TIGR00436">
    <property type="entry name" value="era"/>
    <property type="match status" value="1"/>
</dbReference>
<dbReference type="GO" id="GO:0019843">
    <property type="term" value="F:rRNA binding"/>
    <property type="evidence" value="ECO:0000318"/>
    <property type="project" value="GO_Central"/>
</dbReference>
<evidence type="ECO:0000313" key="12">
    <source>
        <dbReference type="EnsemblPlants" id="PGSC0003DMT400059124"/>
    </source>
</evidence>
<dbReference type="PANTHER" id="PTHR42698">
    <property type="entry name" value="GTPASE ERA"/>
    <property type="match status" value="1"/>
</dbReference>
<dbReference type="InterPro" id="IPR027417">
    <property type="entry name" value="P-loop_NTPase"/>
</dbReference>
<feature type="region of interest" description="G2" evidence="8">
    <location>
        <begin position="100"/>
        <end position="104"/>
    </location>
</feature>
<dbReference type="PaxDb" id="4113-PGSC0003DMT400059124"/>
<keyword evidence="5 8" id="KW-0342">GTP-binding</keyword>
<evidence type="ECO:0000259" key="11">
    <source>
        <dbReference type="PROSITE" id="PS51713"/>
    </source>
</evidence>
<dbReference type="CDD" id="cd04163">
    <property type="entry name" value="Era"/>
    <property type="match status" value="1"/>
</dbReference>
<dbReference type="HAMAP" id="MF_00367">
    <property type="entry name" value="GTPase_Era"/>
    <property type="match status" value="1"/>
</dbReference>
<keyword evidence="13" id="KW-1185">Reference proteome</keyword>
<evidence type="ECO:0000256" key="5">
    <source>
        <dbReference type="ARBA" id="ARBA00023134"/>
    </source>
</evidence>
<dbReference type="CDD" id="cd22534">
    <property type="entry name" value="KH-II_Era"/>
    <property type="match status" value="1"/>
</dbReference>
<dbReference type="NCBIfam" id="NF000908">
    <property type="entry name" value="PRK00089.1"/>
    <property type="match status" value="1"/>
</dbReference>
<dbReference type="PANTHER" id="PTHR42698:SF2">
    <property type="entry name" value="GTPASE ERA-LIKE, CHLOROPLASTIC"/>
    <property type="match status" value="1"/>
</dbReference>
<dbReference type="OMA" id="WAEVDVI"/>
<feature type="region of interest" description="G3" evidence="8">
    <location>
        <begin position="121"/>
        <end position="124"/>
    </location>
</feature>
<dbReference type="InterPro" id="IPR009019">
    <property type="entry name" value="KH_sf_prok-type"/>
</dbReference>
<feature type="region of interest" description="G5" evidence="8">
    <location>
        <begin position="215"/>
        <end position="217"/>
    </location>
</feature>
<dbReference type="PROSITE" id="PS51713">
    <property type="entry name" value="G_ERA"/>
    <property type="match status" value="1"/>
</dbReference>
<keyword evidence="4 7" id="KW-0694">RNA-binding</keyword>
<dbReference type="GO" id="GO:0042644">
    <property type="term" value="C:chloroplast nucleoid"/>
    <property type="evidence" value="ECO:0007669"/>
    <property type="project" value="UniProtKB-SubCell"/>
</dbReference>
<dbReference type="PROSITE" id="PS50823">
    <property type="entry name" value="KH_TYPE_2"/>
    <property type="match status" value="1"/>
</dbReference>
<dbReference type="AlphaFoldDB" id="M1C3U7"/>
<reference evidence="13" key="1">
    <citation type="journal article" date="2011" name="Nature">
        <title>Genome sequence and analysis of the tuber crop potato.</title>
        <authorList>
            <consortium name="The Potato Genome Sequencing Consortium"/>
        </authorList>
    </citation>
    <scope>NUCLEOTIDE SEQUENCE [LARGE SCALE GENOMIC DNA]</scope>
    <source>
        <strain evidence="13">cv. DM1-3 516 R44</strain>
    </source>
</reference>
<evidence type="ECO:0000259" key="10">
    <source>
        <dbReference type="PROSITE" id="PS50823"/>
    </source>
</evidence>
<keyword evidence="3 8" id="KW-0547">Nucleotide-binding</keyword>
<dbReference type="InterPro" id="IPR030388">
    <property type="entry name" value="G_ERA_dom"/>
</dbReference>
<dbReference type="eggNOG" id="KOG1423">
    <property type="taxonomic scope" value="Eukaryota"/>
</dbReference>
<dbReference type="HOGENOM" id="CLU_038009_1_1_1"/>
<dbReference type="STRING" id="4113.M1C3U7"/>
<evidence type="ECO:0000256" key="9">
    <source>
        <dbReference type="RuleBase" id="RU003761"/>
    </source>
</evidence>
<dbReference type="InParanoid" id="M1C3U7"/>
<dbReference type="FunFam" id="3.40.50.300:FF:000094">
    <property type="entry name" value="GTPase Era"/>
    <property type="match status" value="1"/>
</dbReference>
<evidence type="ECO:0000256" key="8">
    <source>
        <dbReference type="PROSITE-ProRule" id="PRU01050"/>
    </source>
</evidence>
<dbReference type="Gene3D" id="3.40.50.300">
    <property type="entry name" value="P-loop containing nucleotide triphosphate hydrolases"/>
    <property type="match status" value="1"/>
</dbReference>
<dbReference type="InterPro" id="IPR004044">
    <property type="entry name" value="KH_dom_type_2"/>
</dbReference>
<dbReference type="Pfam" id="PF07650">
    <property type="entry name" value="KH_2"/>
    <property type="match status" value="1"/>
</dbReference>
<evidence type="ECO:0000256" key="3">
    <source>
        <dbReference type="ARBA" id="ARBA00022741"/>
    </source>
</evidence>
<accession>M1C3U7</accession>
<dbReference type="FunCoup" id="M1C3U7">
    <property type="interactions" value="650"/>
</dbReference>
<feature type="region of interest" description="G1" evidence="8">
    <location>
        <begin position="74"/>
        <end position="81"/>
    </location>
</feature>
<proteinExistence type="inferred from homology"/>
<protein>
    <submittedName>
        <fullName evidence="12">GTP-binding protein era</fullName>
    </submittedName>
</protein>